<proteinExistence type="predicted"/>
<dbReference type="GO" id="GO:0036297">
    <property type="term" value="P:interstrand cross-link repair"/>
    <property type="evidence" value="ECO:0007669"/>
    <property type="project" value="TreeGrafter"/>
</dbReference>
<evidence type="ECO:0000313" key="2">
    <source>
        <dbReference type="EMBL" id="ABP36100.1"/>
    </source>
</evidence>
<protein>
    <submittedName>
        <fullName evidence="2">DEAD/DEAH box helicase domain protein</fullName>
    </submittedName>
</protein>
<dbReference type="InterPro" id="IPR027417">
    <property type="entry name" value="P-loop_NTPase"/>
</dbReference>
<gene>
    <name evidence="2" type="ordered locus">Cvib_0073</name>
</gene>
<dbReference type="EMBL" id="CP000607">
    <property type="protein sequence ID" value="ABP36100.1"/>
    <property type="molecule type" value="Genomic_DNA"/>
</dbReference>
<reference evidence="2" key="1">
    <citation type="submission" date="2007-03" db="EMBL/GenBank/DDBJ databases">
        <title>Complete sequence of Prosthecochloris vibrioformis DSM 265.</title>
        <authorList>
            <consortium name="US DOE Joint Genome Institute"/>
            <person name="Copeland A."/>
            <person name="Lucas S."/>
            <person name="Lapidus A."/>
            <person name="Barry K."/>
            <person name="Detter J.C."/>
            <person name="Glavina del Rio T."/>
            <person name="Hammon N."/>
            <person name="Israni S."/>
            <person name="Pitluck S."/>
            <person name="Schmutz J."/>
            <person name="Larimer F."/>
            <person name="Land M."/>
            <person name="Hauser L."/>
            <person name="Mikhailova N."/>
            <person name="Li T."/>
            <person name="Overmann J."/>
            <person name="Schuster S.C."/>
            <person name="Bryant D.A."/>
            <person name="Richardson P."/>
        </authorList>
    </citation>
    <scope>NUCLEOTIDE SEQUENCE [LARGE SCALE GENOMIC DNA]</scope>
    <source>
        <strain evidence="2">DSM 265</strain>
    </source>
</reference>
<organism evidence="2">
    <name type="scientific">Chlorobium phaeovibrioides (strain DSM 265 / 1930)</name>
    <name type="common">Prosthecochloris vibrioformis (strain DSM 265)</name>
    <dbReference type="NCBI Taxonomy" id="290318"/>
    <lineage>
        <taxon>Bacteria</taxon>
        <taxon>Pseudomonadati</taxon>
        <taxon>Chlorobiota</taxon>
        <taxon>Chlorobiia</taxon>
        <taxon>Chlorobiales</taxon>
        <taxon>Chlorobiaceae</taxon>
        <taxon>Chlorobium/Pelodictyon group</taxon>
        <taxon>Chlorobium</taxon>
    </lineage>
</organism>
<dbReference type="PANTHER" id="PTHR47957">
    <property type="entry name" value="ATP-DEPENDENT HELICASE HRQ1"/>
    <property type="match status" value="1"/>
</dbReference>
<dbReference type="HOGENOM" id="CLU_001338_2_1_10"/>
<dbReference type="InterPro" id="IPR014001">
    <property type="entry name" value="Helicase_ATP-bd"/>
</dbReference>
<dbReference type="eggNOG" id="COG1205">
    <property type="taxonomic scope" value="Bacteria"/>
</dbReference>
<dbReference type="SUPFAM" id="SSF52540">
    <property type="entry name" value="P-loop containing nucleoside triphosphate hydrolases"/>
    <property type="match status" value="2"/>
</dbReference>
<dbReference type="GO" id="GO:0005524">
    <property type="term" value="F:ATP binding"/>
    <property type="evidence" value="ECO:0007669"/>
    <property type="project" value="UniProtKB-KW"/>
</dbReference>
<dbReference type="InterPro" id="IPR011545">
    <property type="entry name" value="DEAD/DEAH_box_helicase_dom"/>
</dbReference>
<dbReference type="PROSITE" id="PS51192">
    <property type="entry name" value="HELICASE_ATP_BIND_1"/>
    <property type="match status" value="1"/>
</dbReference>
<dbReference type="PANTHER" id="PTHR47957:SF3">
    <property type="entry name" value="ATP-DEPENDENT HELICASE HRQ1"/>
    <property type="match status" value="1"/>
</dbReference>
<dbReference type="KEGG" id="pvi:Cvib_0073"/>
<keyword evidence="2" id="KW-0378">Hydrolase</keyword>
<dbReference type="GO" id="GO:0043138">
    <property type="term" value="F:3'-5' DNA helicase activity"/>
    <property type="evidence" value="ECO:0007669"/>
    <property type="project" value="TreeGrafter"/>
</dbReference>
<accession>A4SC91</accession>
<evidence type="ECO:0000259" key="1">
    <source>
        <dbReference type="PROSITE" id="PS51192"/>
    </source>
</evidence>
<dbReference type="STRING" id="290318.Cvib_0073"/>
<sequence length="1887" mass="210374">MKDLVGSYERLKLIYRMYIESAFPFKNEGMRDERRKLLDESALLAQEPLVEPSPQYLSSGKTLSQVVAELDKEYDGLKDLGGPIMGGFELYEHQRESLLATLRDHQDIIVTTGTGSGKTECFLLPLLGELVKESRAWPESPNWPDRRDWWNDRPLAWRPQWAHSGRIATGSHAMRAMILYPLNALVEDQLRRLRLALDSEDSHTWMDRACGGNRVLFGRYTGSAPVSGPMPDGNGRAPGVKKLADLMKRAQHEDARVREAVHIDPQVRYHFPNLDGGEMWSRWDMQATPPDIMITNYSMLNIMLMRETEDMIFQQTRSWLASDTSHVFSLIVDELHSYRGTSGSEVAYILRLFLERIGLDPDSPQLRIMATSASMDEGAGGNFLQEFFGRGRDRFRVISGGPPESPKAVPQNLSPHASLFAGFSAQTHEAVLDGLAPVDQKVLDEASRAFLQQVGIDGQNQGLAPSMGIGMGKIGVVDALRNACSGDDGLPRATRLGLIDKRLFPDAQVPVGRAASDELRGLLLALSCATTPHGISALPLRSHLFFHNLQNLWVCSNPACNHNGVEANGRNVGALHGYHRVNCSCGGKVLDLLVCSVCGEVFLGGYKYGMEGGHGRRYLTSDMPAIEKMPDAATARLVHGEYAIFYPKKGNPIGARGRNDGTRYEWRRGGQTVRCGWRNAWLEVYTGSLADYATQEGQEVEGWLYTVDNPESQALPPVCPSCGTDQRKASSFPTPLRSHRTGFQRASQVLASTLVREIGPVGDAAKGKLVLFSDSRQDAAKLSAGMELDHYRDMVRVAMIDAHSDFITQFAATLRYWINIHNRRSGEFRSLVNGLNDGFPLEEDTTSIATDDEELAYMFRDMHSSYYDALMDMAAGASGRVDPETQSDIRWIIGQYPHEVPFRSLCDAIFVRLASVGICPGGPRYEYSRYPRERMDHEWWECFSWDVPGRIRENATPEQREHILKLKDSLLRELTLTLFSNSVRTFESLGLGYATFRPVGEPDDKLVQCTNAIIRNTCLKRNFHLWPYFQRDGGELELWPRHIPYCDLSGVEPNEVLRQLRESCVGLRGEHANLGIDPEHLWLHLSDQDLSPRSGFKCLKCGAYYMNYAGGYCIDCINEPLVQAPLDAHMDYYRYLTGASGGAFRLHCEELTGQTDMSDKSSRQRWFQGIFLDGEAKEPQGIDILSVTTTMEAGVDIGSLVAVEMANMPPRRFNYQQRVGRAGRRGAPLSIALTFCRGRSHDDFYYQRPEEITGDPSPAPYLDMTRKEIVKRVVAKEVLRRAFSASFPEGIPDVAGENGRERIRESVHGAFGTVGGWRDARKHIAEYLAAMQVKDINGIAGCLSKGTEFHDDSFFYEWLNGYVKETLIAEIDRVVGGAIGQLPLSELLASKGLLPMFGFPTNTRLMFTERPMRGNPWPPEHGTVDRQLDIAISQFAPGSETVKDKRVHKAFGVVDFVPAGNVVSIRSGFRPSIVEGNEKFARCSNCMAVLPRTEPEGAIPAGEMLEEEECPICGANSLRLVDARVPTGFISDFDPKAFEGSFEFTPYASRPSIYIDQIELNEVPGTNIKTAGDSIDLASVNDNGGKGGFDFIEYNIPRMNGQGAFRVKNISQDEVEGGYRIALLSKKTTDVFLMDIQHWPVGVFADPREIEGRAAWFSFSFMLRVAAAKQLDIDQQELSAGFRTVMGENGWPTAQGFLSDALENGAGYCRWIGEEANIKQVLRLCDPTAESSIGTHWLASGHAEVCDTSCNRCLREYYNLPYHGLLDWRLALDMVRMAVDPAATIDLHSPWAVNANPWKNVFYGDDCLAGKILSEFGFIRDEASSSLPLFVSQGRGKILLPSHPLWDINSNQSYLAARAEAIEKYGINNVSPVNPFRLLRRPVDLLH</sequence>
<dbReference type="GO" id="GO:0006289">
    <property type="term" value="P:nucleotide-excision repair"/>
    <property type="evidence" value="ECO:0007669"/>
    <property type="project" value="TreeGrafter"/>
</dbReference>
<dbReference type="OrthoDB" id="9815222at2"/>
<dbReference type="Gene3D" id="3.40.50.300">
    <property type="entry name" value="P-loop containing nucleotide triphosphate hydrolases"/>
    <property type="match status" value="2"/>
</dbReference>
<keyword evidence="2" id="KW-0547">Nucleotide-binding</keyword>
<dbReference type="GO" id="GO:0003676">
    <property type="term" value="F:nucleic acid binding"/>
    <property type="evidence" value="ECO:0007669"/>
    <property type="project" value="InterPro"/>
</dbReference>
<keyword evidence="2" id="KW-0347">Helicase</keyword>
<name>A4SC91_CHLPM</name>
<dbReference type="Pfam" id="PF00270">
    <property type="entry name" value="DEAD"/>
    <property type="match status" value="1"/>
</dbReference>
<feature type="domain" description="Helicase ATP-binding" evidence="1">
    <location>
        <begin position="99"/>
        <end position="377"/>
    </location>
</feature>
<dbReference type="eggNOG" id="COG1061">
    <property type="taxonomic scope" value="Bacteria"/>
</dbReference>
<keyword evidence="2" id="KW-0067">ATP-binding</keyword>
<dbReference type="SMART" id="SM00487">
    <property type="entry name" value="DEXDc"/>
    <property type="match status" value="1"/>
</dbReference>